<dbReference type="GO" id="GO:0008168">
    <property type="term" value="F:methyltransferase activity"/>
    <property type="evidence" value="ECO:0007669"/>
    <property type="project" value="UniProtKB-KW"/>
</dbReference>
<reference evidence="3" key="1">
    <citation type="submission" date="2020-10" db="EMBL/GenBank/DDBJ databases">
        <authorList>
            <person name="Gilroy R."/>
        </authorList>
    </citation>
    <scope>NUCLEOTIDE SEQUENCE</scope>
    <source>
        <strain evidence="3">CHK176-6737</strain>
    </source>
</reference>
<dbReference type="InterPro" id="IPR041698">
    <property type="entry name" value="Methyltransf_25"/>
</dbReference>
<dbReference type="Gene3D" id="3.40.50.150">
    <property type="entry name" value="Vaccinia Virus protein VP39"/>
    <property type="match status" value="1"/>
</dbReference>
<proteinExistence type="predicted"/>
<evidence type="ECO:0000256" key="1">
    <source>
        <dbReference type="ARBA" id="ARBA00022679"/>
    </source>
</evidence>
<dbReference type="PANTHER" id="PTHR43861">
    <property type="entry name" value="TRANS-ACONITATE 2-METHYLTRANSFERASE-RELATED"/>
    <property type="match status" value="1"/>
</dbReference>
<dbReference type="EMBL" id="DVNM01000038">
    <property type="protein sequence ID" value="HIU69662.1"/>
    <property type="molecule type" value="Genomic_DNA"/>
</dbReference>
<dbReference type="GO" id="GO:0032259">
    <property type="term" value="P:methylation"/>
    <property type="evidence" value="ECO:0007669"/>
    <property type="project" value="UniProtKB-KW"/>
</dbReference>
<reference evidence="3" key="2">
    <citation type="journal article" date="2021" name="PeerJ">
        <title>Extensive microbial diversity within the chicken gut microbiome revealed by metagenomics and culture.</title>
        <authorList>
            <person name="Gilroy R."/>
            <person name="Ravi A."/>
            <person name="Getino M."/>
            <person name="Pursley I."/>
            <person name="Horton D.L."/>
            <person name="Alikhan N.F."/>
            <person name="Baker D."/>
            <person name="Gharbi K."/>
            <person name="Hall N."/>
            <person name="Watson M."/>
            <person name="Adriaenssens E.M."/>
            <person name="Foster-Nyarko E."/>
            <person name="Jarju S."/>
            <person name="Secka A."/>
            <person name="Antonio M."/>
            <person name="Oren A."/>
            <person name="Chaudhuri R.R."/>
            <person name="La Ragione R."/>
            <person name="Hildebrand F."/>
            <person name="Pallen M.J."/>
        </authorList>
    </citation>
    <scope>NUCLEOTIDE SEQUENCE</scope>
    <source>
        <strain evidence="3">CHK176-6737</strain>
    </source>
</reference>
<gene>
    <name evidence="3" type="ORF">IAD23_06880</name>
</gene>
<dbReference type="InterPro" id="IPR029063">
    <property type="entry name" value="SAM-dependent_MTases_sf"/>
</dbReference>
<sequence>MSSYDVLSLAYDQLTDNVEYEARSKYISGFFHRFGIADGILLDLACGSGRLTVLLAQMGYDMIGADASAGMLSYAQARAADAGVDVRFICQDMRDLDLYGTVRGCVCSLDSINHLTSLADVQMVFQKVSLFTEPGGLFVFDVNTIYKHRYVLKDNVFAFETDDFFLTWQNELQPDGVTVCNTVDLFYTENGGVYRRESESFLEKAYSVGALQKAAESAGFEICGIYDDMTAHPPTPLSERIYFVCRKKDG</sequence>
<comment type="caution">
    <text evidence="3">The sequence shown here is derived from an EMBL/GenBank/DDBJ whole genome shotgun (WGS) entry which is preliminary data.</text>
</comment>
<evidence type="ECO:0000259" key="2">
    <source>
        <dbReference type="Pfam" id="PF13649"/>
    </source>
</evidence>
<dbReference type="CDD" id="cd02440">
    <property type="entry name" value="AdoMet_MTases"/>
    <property type="match status" value="1"/>
</dbReference>
<dbReference type="AlphaFoldDB" id="A0A9D1SNN3"/>
<dbReference type="Proteomes" id="UP000824125">
    <property type="component" value="Unassembled WGS sequence"/>
</dbReference>
<feature type="domain" description="Methyltransferase" evidence="2">
    <location>
        <begin position="42"/>
        <end position="136"/>
    </location>
</feature>
<keyword evidence="3" id="KW-0489">Methyltransferase</keyword>
<dbReference type="SUPFAM" id="SSF53335">
    <property type="entry name" value="S-adenosyl-L-methionine-dependent methyltransferases"/>
    <property type="match status" value="1"/>
</dbReference>
<dbReference type="Gene3D" id="2.20.25.110">
    <property type="entry name" value="S-adenosyl-L-methionine-dependent methyltransferases"/>
    <property type="match status" value="1"/>
</dbReference>
<name>A0A9D1SNN3_9FIRM</name>
<evidence type="ECO:0000313" key="4">
    <source>
        <dbReference type="Proteomes" id="UP000824125"/>
    </source>
</evidence>
<organism evidence="3 4">
    <name type="scientific">Candidatus Scybalenecus merdavium</name>
    <dbReference type="NCBI Taxonomy" id="2840939"/>
    <lineage>
        <taxon>Bacteria</taxon>
        <taxon>Bacillati</taxon>
        <taxon>Bacillota</taxon>
        <taxon>Clostridia</taxon>
        <taxon>Eubacteriales</taxon>
        <taxon>Oscillospiraceae</taxon>
        <taxon>Oscillospiraceae incertae sedis</taxon>
        <taxon>Candidatus Scybalenecus</taxon>
    </lineage>
</organism>
<accession>A0A9D1SNN3</accession>
<evidence type="ECO:0000313" key="3">
    <source>
        <dbReference type="EMBL" id="HIU69662.1"/>
    </source>
</evidence>
<keyword evidence="1" id="KW-0808">Transferase</keyword>
<dbReference type="Pfam" id="PF13649">
    <property type="entry name" value="Methyltransf_25"/>
    <property type="match status" value="1"/>
</dbReference>
<protein>
    <submittedName>
        <fullName evidence="3">Class I SAM-dependent methyltransferase</fullName>
    </submittedName>
</protein>